<evidence type="ECO:0000256" key="1">
    <source>
        <dbReference type="ARBA" id="ARBA00004370"/>
    </source>
</evidence>
<evidence type="ECO:0000256" key="5">
    <source>
        <dbReference type="ARBA" id="ARBA00023136"/>
    </source>
</evidence>
<dbReference type="Proteomes" id="UP001497482">
    <property type="component" value="Chromosome 9"/>
</dbReference>
<dbReference type="Pfam" id="PF00531">
    <property type="entry name" value="Death"/>
    <property type="match status" value="1"/>
</dbReference>
<keyword evidence="3 11" id="KW-0732">Signal</keyword>
<feature type="disulfide bond" evidence="9">
    <location>
        <begin position="141"/>
        <end position="154"/>
    </location>
</feature>
<feature type="disulfide bond" evidence="9">
    <location>
        <begin position="144"/>
        <end position="162"/>
    </location>
</feature>
<dbReference type="PROSITE" id="PS50050">
    <property type="entry name" value="TNFR_NGFR_2"/>
    <property type="match status" value="2"/>
</dbReference>
<dbReference type="EMBL" id="OZ035831">
    <property type="protein sequence ID" value="CAL1615319.1"/>
    <property type="molecule type" value="Genomic_DNA"/>
</dbReference>
<feature type="chain" id="PRO_5043752183" evidence="11">
    <location>
        <begin position="22"/>
        <end position="395"/>
    </location>
</feature>
<feature type="transmembrane region" description="Helical" evidence="10">
    <location>
        <begin position="177"/>
        <end position="199"/>
    </location>
</feature>
<evidence type="ECO:0000256" key="10">
    <source>
        <dbReference type="SAM" id="Phobius"/>
    </source>
</evidence>
<gene>
    <name evidence="14" type="ORF">KC01_LOCUS41294</name>
</gene>
<evidence type="ECO:0000313" key="15">
    <source>
        <dbReference type="Proteomes" id="UP001497482"/>
    </source>
</evidence>
<feature type="domain" description="TNFR-Cys" evidence="13">
    <location>
        <begin position="122"/>
        <end position="162"/>
    </location>
</feature>
<keyword evidence="7" id="KW-0675">Receptor</keyword>
<keyword evidence="4" id="KW-0677">Repeat</keyword>
<dbReference type="GO" id="GO:0043065">
    <property type="term" value="P:positive regulation of apoptotic process"/>
    <property type="evidence" value="ECO:0007669"/>
    <property type="project" value="TreeGrafter"/>
</dbReference>
<dbReference type="Gene3D" id="2.10.50.10">
    <property type="entry name" value="Tumor Necrosis Factor Receptor, subunit A, domain 2"/>
    <property type="match status" value="2"/>
</dbReference>
<feature type="signal peptide" evidence="11">
    <location>
        <begin position="1"/>
        <end position="21"/>
    </location>
</feature>
<organism evidence="14 15">
    <name type="scientific">Knipowitschia caucasica</name>
    <name type="common">Caucasian dwarf goby</name>
    <name type="synonym">Pomatoschistus caucasicus</name>
    <dbReference type="NCBI Taxonomy" id="637954"/>
    <lineage>
        <taxon>Eukaryota</taxon>
        <taxon>Metazoa</taxon>
        <taxon>Chordata</taxon>
        <taxon>Craniata</taxon>
        <taxon>Vertebrata</taxon>
        <taxon>Euteleostomi</taxon>
        <taxon>Actinopterygii</taxon>
        <taxon>Neopterygii</taxon>
        <taxon>Teleostei</taxon>
        <taxon>Neoteleostei</taxon>
        <taxon>Acanthomorphata</taxon>
        <taxon>Gobiaria</taxon>
        <taxon>Gobiiformes</taxon>
        <taxon>Gobioidei</taxon>
        <taxon>Gobiidae</taxon>
        <taxon>Gobiinae</taxon>
        <taxon>Knipowitschia</taxon>
    </lineage>
</organism>
<dbReference type="InterPro" id="IPR011029">
    <property type="entry name" value="DEATH-like_dom_sf"/>
</dbReference>
<evidence type="ECO:0000256" key="3">
    <source>
        <dbReference type="ARBA" id="ARBA00022729"/>
    </source>
</evidence>
<feature type="disulfide bond" evidence="9">
    <location>
        <begin position="103"/>
        <end position="121"/>
    </location>
</feature>
<keyword evidence="2" id="KW-0053">Apoptosis</keyword>
<name>A0AAV2MQ68_KNICA</name>
<dbReference type="GO" id="GO:0009986">
    <property type="term" value="C:cell surface"/>
    <property type="evidence" value="ECO:0007669"/>
    <property type="project" value="TreeGrafter"/>
</dbReference>
<dbReference type="GO" id="GO:0005886">
    <property type="term" value="C:plasma membrane"/>
    <property type="evidence" value="ECO:0007669"/>
    <property type="project" value="TreeGrafter"/>
</dbReference>
<keyword evidence="10" id="KW-1133">Transmembrane helix</keyword>
<dbReference type="PROSITE" id="PS00652">
    <property type="entry name" value="TNFR_NGFR_1"/>
    <property type="match status" value="1"/>
</dbReference>
<evidence type="ECO:0000256" key="4">
    <source>
        <dbReference type="ARBA" id="ARBA00022737"/>
    </source>
</evidence>
<dbReference type="Pfam" id="PF00020">
    <property type="entry name" value="TNFR_c6"/>
    <property type="match status" value="2"/>
</dbReference>
<keyword evidence="15" id="KW-1185">Reference proteome</keyword>
<dbReference type="AlphaFoldDB" id="A0AAV2MQ68"/>
<dbReference type="SMART" id="SM00208">
    <property type="entry name" value="TNFR"/>
    <property type="match status" value="3"/>
</dbReference>
<dbReference type="InterPro" id="IPR052491">
    <property type="entry name" value="TNFRSF10"/>
</dbReference>
<evidence type="ECO:0000256" key="11">
    <source>
        <dbReference type="SAM" id="SignalP"/>
    </source>
</evidence>
<evidence type="ECO:0000256" key="8">
    <source>
        <dbReference type="ARBA" id="ARBA00023180"/>
    </source>
</evidence>
<keyword evidence="8" id="KW-0325">Glycoprotein</keyword>
<evidence type="ECO:0000256" key="6">
    <source>
        <dbReference type="ARBA" id="ARBA00023157"/>
    </source>
</evidence>
<feature type="disulfide bond" evidence="9">
    <location>
        <begin position="82"/>
        <end position="97"/>
    </location>
</feature>
<feature type="domain" description="Death" evidence="12">
    <location>
        <begin position="316"/>
        <end position="381"/>
    </location>
</feature>
<sequence length="395" mass="43781">MARRIIHFWVCVLWSCSQSWAVPGAFFESSLDPGLNRSRRAIHCNTELEYHHEGYCCRNCPAGTHMKKPCSTPGGPSDCEECASGTYTALGNGLEKCLSCSRCRADQAVVRACESTHNIECQCKAGGFCEEDQACEVCRRCLRCGSDETLVRNCTPTRNTECKKNPPNPGHAADMTAVRVAVGLVVPLVAAVVLLIFCLHRRKKKTSDSGRTPAALTLNCNGTEKGRWSLVRPKSLPVGDVGDVEEERGLCSTSNSQDNLITSLPLFTCSAPAAPALTLPNTRVDVPQFNVRPVNGQVSLTSCFEFFEELDIHYHKRFFRHLGLSDNVIISKEPLMYVDRVHDLLNLWLERRGRQASLEDLLRALLELNQRRTAEVIVERALQAGFYVSLGDEHA</sequence>
<comment type="subcellular location">
    <subcellularLocation>
        <location evidence="1">Membrane</location>
    </subcellularLocation>
</comment>
<evidence type="ECO:0000256" key="2">
    <source>
        <dbReference type="ARBA" id="ARBA00022703"/>
    </source>
</evidence>
<keyword evidence="10" id="KW-0812">Transmembrane</keyword>
<protein>
    <submittedName>
        <fullName evidence="14">Uncharacterized protein</fullName>
    </submittedName>
</protein>
<dbReference type="PROSITE" id="PS50017">
    <property type="entry name" value="DEATH_DOMAIN"/>
    <property type="match status" value="1"/>
</dbReference>
<reference evidence="14 15" key="1">
    <citation type="submission" date="2024-04" db="EMBL/GenBank/DDBJ databases">
        <authorList>
            <person name="Waldvogel A.-M."/>
            <person name="Schoenle A."/>
        </authorList>
    </citation>
    <scope>NUCLEOTIDE SEQUENCE [LARGE SCALE GENOMIC DNA]</scope>
</reference>
<feature type="disulfide bond" evidence="9">
    <location>
        <begin position="123"/>
        <end position="138"/>
    </location>
</feature>
<dbReference type="InterPro" id="IPR000488">
    <property type="entry name" value="Death_dom"/>
</dbReference>
<evidence type="ECO:0000259" key="13">
    <source>
        <dbReference type="PROSITE" id="PS50050"/>
    </source>
</evidence>
<keyword evidence="5 10" id="KW-0472">Membrane</keyword>
<feature type="domain" description="TNFR-Cys" evidence="13">
    <location>
        <begin position="81"/>
        <end position="121"/>
    </location>
</feature>
<evidence type="ECO:0000256" key="7">
    <source>
        <dbReference type="ARBA" id="ARBA00023170"/>
    </source>
</evidence>
<accession>A0AAV2MQ68</accession>
<dbReference type="GO" id="GO:0036462">
    <property type="term" value="P:TRAIL-activated apoptotic signaling pathway"/>
    <property type="evidence" value="ECO:0007669"/>
    <property type="project" value="TreeGrafter"/>
</dbReference>
<evidence type="ECO:0000313" key="14">
    <source>
        <dbReference type="EMBL" id="CAL1615319.1"/>
    </source>
</evidence>
<dbReference type="PANTHER" id="PTHR46330">
    <property type="entry name" value="TUMOR NECROSIS FACTOR RECEPTOR SUPERFAMILY MEMBER 10B"/>
    <property type="match status" value="1"/>
</dbReference>
<feature type="repeat" description="TNFR-Cys" evidence="9">
    <location>
        <begin position="122"/>
        <end position="162"/>
    </location>
</feature>
<evidence type="ECO:0000256" key="9">
    <source>
        <dbReference type="PROSITE-ProRule" id="PRU00206"/>
    </source>
</evidence>
<keyword evidence="6 9" id="KW-1015">Disulfide bond</keyword>
<dbReference type="PANTHER" id="PTHR46330:SF6">
    <property type="entry name" value="HEMATOPOIETIC DEATH RECEPTOR-RELATED"/>
    <property type="match status" value="1"/>
</dbReference>
<dbReference type="Gene3D" id="1.10.533.10">
    <property type="entry name" value="Death Domain, Fas"/>
    <property type="match status" value="1"/>
</dbReference>
<dbReference type="SUPFAM" id="SSF57586">
    <property type="entry name" value="TNF receptor-like"/>
    <property type="match status" value="2"/>
</dbReference>
<evidence type="ECO:0000259" key="12">
    <source>
        <dbReference type="PROSITE" id="PS50017"/>
    </source>
</evidence>
<dbReference type="SUPFAM" id="SSF47986">
    <property type="entry name" value="DEATH domain"/>
    <property type="match status" value="1"/>
</dbReference>
<feature type="repeat" description="TNFR-Cys" evidence="9">
    <location>
        <begin position="81"/>
        <end position="121"/>
    </location>
</feature>
<dbReference type="InterPro" id="IPR001368">
    <property type="entry name" value="TNFR/NGFR_Cys_rich_reg"/>
</dbReference>
<proteinExistence type="predicted"/>
<feature type="disulfide bond" evidence="9">
    <location>
        <begin position="100"/>
        <end position="113"/>
    </location>
</feature>